<comment type="caution">
    <text evidence="1">The sequence shown here is derived from an EMBL/GenBank/DDBJ whole genome shotgun (WGS) entry which is preliminary data.</text>
</comment>
<protein>
    <submittedName>
        <fullName evidence="1">Uncharacterized protein</fullName>
    </submittedName>
</protein>
<gene>
    <name evidence="1" type="ORF">GCM10007368_24870</name>
</gene>
<evidence type="ECO:0000313" key="2">
    <source>
        <dbReference type="Proteomes" id="UP000632535"/>
    </source>
</evidence>
<sequence>MSDDWAAQRTEAARVQAERLAARQDAEHTEAEALLARFVRAALATGLEPERLEAKGYGGRGVARTTLRGWYLRHDRTAGVTTDGDFYVLTAPLTLVDRVRGARLAPQRPPLVLGAGGKDGSSIDLADALERLLPGWASAPDRRPG</sequence>
<dbReference type="RefSeq" id="WP_188524033.1">
    <property type="nucleotide sequence ID" value="NZ_BMDG01000008.1"/>
</dbReference>
<dbReference type="Proteomes" id="UP000632535">
    <property type="component" value="Unassembled WGS sequence"/>
</dbReference>
<accession>A0ABQ2B9W3</accession>
<organism evidence="1 2">
    <name type="scientific">Isoptericola cucumis</name>
    <dbReference type="NCBI Taxonomy" id="1776856"/>
    <lineage>
        <taxon>Bacteria</taxon>
        <taxon>Bacillati</taxon>
        <taxon>Actinomycetota</taxon>
        <taxon>Actinomycetes</taxon>
        <taxon>Micrococcales</taxon>
        <taxon>Promicromonosporaceae</taxon>
        <taxon>Isoptericola</taxon>
    </lineage>
</organism>
<reference evidence="2" key="1">
    <citation type="journal article" date="2019" name="Int. J. Syst. Evol. Microbiol.">
        <title>The Global Catalogue of Microorganisms (GCM) 10K type strain sequencing project: providing services to taxonomists for standard genome sequencing and annotation.</title>
        <authorList>
            <consortium name="The Broad Institute Genomics Platform"/>
            <consortium name="The Broad Institute Genome Sequencing Center for Infectious Disease"/>
            <person name="Wu L."/>
            <person name="Ma J."/>
        </authorList>
    </citation>
    <scope>NUCLEOTIDE SEQUENCE [LARGE SCALE GENOMIC DNA]</scope>
    <source>
        <strain evidence="2">CCM 8653</strain>
    </source>
</reference>
<evidence type="ECO:0000313" key="1">
    <source>
        <dbReference type="EMBL" id="GGI09178.1"/>
    </source>
</evidence>
<dbReference type="EMBL" id="BMDG01000008">
    <property type="protein sequence ID" value="GGI09178.1"/>
    <property type="molecule type" value="Genomic_DNA"/>
</dbReference>
<keyword evidence="2" id="KW-1185">Reference proteome</keyword>
<name>A0ABQ2B9W3_9MICO</name>
<proteinExistence type="predicted"/>